<evidence type="ECO:0008006" key="4">
    <source>
        <dbReference type="Google" id="ProtNLM"/>
    </source>
</evidence>
<dbReference type="AlphaFoldDB" id="A0A238J3I7"/>
<dbReference type="EMBL" id="FXXQ01000010">
    <property type="protein sequence ID" value="SMX24792.1"/>
    <property type="molecule type" value="Genomic_DNA"/>
</dbReference>
<feature type="region of interest" description="Disordered" evidence="1">
    <location>
        <begin position="80"/>
        <end position="119"/>
    </location>
</feature>
<name>A0A238J3I7_9RHOB</name>
<dbReference type="RefSeq" id="WP_093974999.1">
    <property type="nucleotide sequence ID" value="NZ_FXXQ01000010.1"/>
</dbReference>
<gene>
    <name evidence="2" type="ORF">BOA8489_02921</name>
</gene>
<sequence length="119" mass="13098">MVRFEYKAVPAPMRGTKARGVKTTEDRFALAITETLNEYAGNGWEFVRVETLPCESRRGLTGTQVTDQSVIVFRRIKQTATATETKEASLPPLTLAPEPRPARVDPPISRIPGSAEPNS</sequence>
<dbReference type="Pfam" id="PF13783">
    <property type="entry name" value="DUF4177"/>
    <property type="match status" value="1"/>
</dbReference>
<protein>
    <recommendedName>
        <fullName evidence="4">DUF4177 domain-containing protein</fullName>
    </recommendedName>
</protein>
<accession>A0A238J3I7</accession>
<evidence type="ECO:0000256" key="1">
    <source>
        <dbReference type="SAM" id="MobiDB-lite"/>
    </source>
</evidence>
<proteinExistence type="predicted"/>
<dbReference type="OrthoDB" id="7658888at2"/>
<dbReference type="InterPro" id="IPR025234">
    <property type="entry name" value="YjzH-like"/>
</dbReference>
<organism evidence="2 3">
    <name type="scientific">Boseongicola aestuarii</name>
    <dbReference type="NCBI Taxonomy" id="1470561"/>
    <lineage>
        <taxon>Bacteria</taxon>
        <taxon>Pseudomonadati</taxon>
        <taxon>Pseudomonadota</taxon>
        <taxon>Alphaproteobacteria</taxon>
        <taxon>Rhodobacterales</taxon>
        <taxon>Paracoccaceae</taxon>
        <taxon>Boseongicola</taxon>
    </lineage>
</organism>
<evidence type="ECO:0000313" key="3">
    <source>
        <dbReference type="Proteomes" id="UP000201838"/>
    </source>
</evidence>
<evidence type="ECO:0000313" key="2">
    <source>
        <dbReference type="EMBL" id="SMX24792.1"/>
    </source>
</evidence>
<dbReference type="Proteomes" id="UP000201838">
    <property type="component" value="Unassembled WGS sequence"/>
</dbReference>
<keyword evidence="3" id="KW-1185">Reference proteome</keyword>
<reference evidence="2 3" key="1">
    <citation type="submission" date="2017-05" db="EMBL/GenBank/DDBJ databases">
        <authorList>
            <person name="Song R."/>
            <person name="Chenine A.L."/>
            <person name="Ruprecht R.M."/>
        </authorList>
    </citation>
    <scope>NUCLEOTIDE SEQUENCE [LARGE SCALE GENOMIC DNA]</scope>
    <source>
        <strain evidence="2 3">CECT 8489</strain>
    </source>
</reference>